<dbReference type="Proteomes" id="UP000007802">
    <property type="component" value="Unassembled WGS sequence"/>
</dbReference>
<name>A0A0J9HIK4_AJEDA</name>
<organism evidence="1">
    <name type="scientific">Ajellomyces dermatitidis (strain ATCC 18188 / CBS 674.68)</name>
    <name type="common">Blastomyces dermatitidis</name>
    <dbReference type="NCBI Taxonomy" id="653446"/>
    <lineage>
        <taxon>Eukaryota</taxon>
        <taxon>Fungi</taxon>
        <taxon>Dikarya</taxon>
        <taxon>Ascomycota</taxon>
        <taxon>Pezizomycotina</taxon>
        <taxon>Eurotiomycetes</taxon>
        <taxon>Eurotiomycetidae</taxon>
        <taxon>Onygenales</taxon>
        <taxon>Ajellomycetaceae</taxon>
        <taxon>Blastomyces</taxon>
    </lineage>
</organism>
<protein>
    <submittedName>
        <fullName evidence="1">Uncharacterized protein</fullName>
    </submittedName>
</protein>
<dbReference type="EMBL" id="GG749548">
    <property type="protein sequence ID" value="KMW69014.1"/>
    <property type="molecule type" value="Genomic_DNA"/>
</dbReference>
<gene>
    <name evidence="1" type="ORF">BDDG_13204</name>
</gene>
<sequence>MLIINQKTASEAFELNDMIIKEQSDEFNNKYKDSVEDIISKMSDNVESSSDQNNNDSVSEKTYMRLEITRLQHEVK</sequence>
<reference evidence="1" key="1">
    <citation type="submission" date="2010-03" db="EMBL/GenBank/DDBJ databases">
        <title>Annotation of Blastomyces dermatitidis strain ATCC 18188.</title>
        <authorList>
            <consortium name="The Broad Institute Genome Sequencing Platform"/>
            <consortium name="Broad Institute Genome Sequencing Center for Infectious Disease."/>
            <person name="Cuomo C."/>
            <person name="Klein B."/>
            <person name="Sullivan T."/>
            <person name="Heitman J."/>
            <person name="Young S."/>
            <person name="Zeng Q."/>
            <person name="Gargeya S."/>
            <person name="Alvarado L."/>
            <person name="Berlin A.M."/>
            <person name="Chapman S.B."/>
            <person name="Chen Z."/>
            <person name="Freedman E."/>
            <person name="Gellesch M."/>
            <person name="Goldberg J."/>
            <person name="Griggs A."/>
            <person name="Gujja S."/>
            <person name="Heilman E."/>
            <person name="Heiman D."/>
            <person name="Howarth C."/>
            <person name="Mehta T."/>
            <person name="Neiman D."/>
            <person name="Pearson M."/>
            <person name="Roberts A."/>
            <person name="Saif S."/>
            <person name="Shea T."/>
            <person name="Shenoy N."/>
            <person name="Sisk P."/>
            <person name="Stolte C."/>
            <person name="Sykes S."/>
            <person name="White J."/>
            <person name="Yandava C."/>
            <person name="Haas B."/>
            <person name="Nusbaum C."/>
            <person name="Birren B."/>
        </authorList>
    </citation>
    <scope>NUCLEOTIDE SEQUENCE</scope>
    <source>
        <strain evidence="1">ATCC 18188</strain>
    </source>
</reference>
<dbReference type="AlphaFoldDB" id="A0A0J9HIK4"/>
<evidence type="ECO:0000313" key="1">
    <source>
        <dbReference type="EMBL" id="KMW69014.1"/>
    </source>
</evidence>
<proteinExistence type="predicted"/>
<accession>A0A0J9HIK4</accession>